<gene>
    <name evidence="1" type="ordered locus">Phep_1829</name>
</gene>
<dbReference type="OrthoDB" id="766799at2"/>
<evidence type="ECO:0000313" key="1">
    <source>
        <dbReference type="EMBL" id="ACU04037.1"/>
    </source>
</evidence>
<keyword evidence="2" id="KW-1185">Reference proteome</keyword>
<dbReference type="eggNOG" id="COG0664">
    <property type="taxonomic scope" value="Bacteria"/>
</dbReference>
<dbReference type="KEGG" id="phe:Phep_1829"/>
<dbReference type="STRING" id="485917.Phep_1829"/>
<dbReference type="InterPro" id="IPR018490">
    <property type="entry name" value="cNMP-bd_dom_sf"/>
</dbReference>
<dbReference type="AlphaFoldDB" id="C6XVH1"/>
<sequence>MPKRKLITYLNKKYPISEGLKILLENEGTLDLTSSKKGTSLLIPRMNVHEVHYLISGMCKAFWLNEDNEEEIFQIWTADSLILLLEVFFAGHKNTTVHIVMLEDSELITITKVQLDEMEMVYPEMKKVMERIRAEILELRNLQLRILMKKEGERYALFYDMFPELRARLTNKDIGAFLGICQSTLGNCKKSRLLKDRSKKKSR</sequence>
<dbReference type="Gene3D" id="2.60.120.10">
    <property type="entry name" value="Jelly Rolls"/>
    <property type="match status" value="1"/>
</dbReference>
<accession>C6XVH1</accession>
<dbReference type="HOGENOM" id="CLU_1347860_0_0_10"/>
<organism evidence="1 2">
    <name type="scientific">Pedobacter heparinus (strain ATCC 13125 / DSM 2366 / CIP 104194 / JCM 7457 / NBRC 12017 / NCIMB 9290 / NRRL B-14731 / HIM 762-3)</name>
    <dbReference type="NCBI Taxonomy" id="485917"/>
    <lineage>
        <taxon>Bacteria</taxon>
        <taxon>Pseudomonadati</taxon>
        <taxon>Bacteroidota</taxon>
        <taxon>Sphingobacteriia</taxon>
        <taxon>Sphingobacteriales</taxon>
        <taxon>Sphingobacteriaceae</taxon>
        <taxon>Pedobacter</taxon>
    </lineage>
</organism>
<dbReference type="InterPro" id="IPR014710">
    <property type="entry name" value="RmlC-like_jellyroll"/>
</dbReference>
<evidence type="ECO:0000313" key="2">
    <source>
        <dbReference type="Proteomes" id="UP000000852"/>
    </source>
</evidence>
<dbReference type="EMBL" id="CP001681">
    <property type="protein sequence ID" value="ACU04037.1"/>
    <property type="molecule type" value="Genomic_DNA"/>
</dbReference>
<name>C6XVH1_PEDHD</name>
<dbReference type="Proteomes" id="UP000000852">
    <property type="component" value="Chromosome"/>
</dbReference>
<dbReference type="RefSeq" id="WP_015807651.1">
    <property type="nucleotide sequence ID" value="NC_013061.1"/>
</dbReference>
<reference evidence="1 2" key="1">
    <citation type="journal article" date="2009" name="Stand. Genomic Sci.">
        <title>Complete genome sequence of Pedobacter heparinus type strain (HIM 762-3).</title>
        <authorList>
            <person name="Han C."/>
            <person name="Spring S."/>
            <person name="Lapidus A."/>
            <person name="Del Rio T.G."/>
            <person name="Tice H."/>
            <person name="Copeland A."/>
            <person name="Cheng J.F."/>
            <person name="Lucas S."/>
            <person name="Chen F."/>
            <person name="Nolan M."/>
            <person name="Bruce D."/>
            <person name="Goodwin L."/>
            <person name="Pitluck S."/>
            <person name="Ivanova N."/>
            <person name="Mavromatis K."/>
            <person name="Mikhailova N."/>
            <person name="Pati A."/>
            <person name="Chen A."/>
            <person name="Palaniappan K."/>
            <person name="Land M."/>
            <person name="Hauser L."/>
            <person name="Chang Y.J."/>
            <person name="Jeffries C.C."/>
            <person name="Saunders E."/>
            <person name="Chertkov O."/>
            <person name="Brettin T."/>
            <person name="Goker M."/>
            <person name="Rohde M."/>
            <person name="Bristow J."/>
            <person name="Eisen J.A."/>
            <person name="Markowitz V."/>
            <person name="Hugenholtz P."/>
            <person name="Kyrpides N.C."/>
            <person name="Klenk H.P."/>
            <person name="Detter J.C."/>
        </authorList>
    </citation>
    <scope>NUCLEOTIDE SEQUENCE [LARGE SCALE GENOMIC DNA]</scope>
    <source>
        <strain evidence="2">ATCC 13125 / DSM 2366 / CIP 104194 / JCM 7457 / NBRC 12017 / NCIMB 9290 / NRRL B-14731 / HIM 762-3</strain>
    </source>
</reference>
<proteinExistence type="predicted"/>
<dbReference type="SUPFAM" id="SSF51206">
    <property type="entry name" value="cAMP-binding domain-like"/>
    <property type="match status" value="1"/>
</dbReference>
<protein>
    <submittedName>
        <fullName evidence="1">Cyclic nucleotide-binding</fullName>
    </submittedName>
</protein>